<name>A0A543B9H6_9MICO</name>
<feature type="region of interest" description="Disordered" evidence="1">
    <location>
        <begin position="69"/>
        <end position="88"/>
    </location>
</feature>
<accession>A0A543B9H6</accession>
<feature type="transmembrane region" description="Helical" evidence="2">
    <location>
        <begin position="41"/>
        <end position="63"/>
    </location>
</feature>
<organism evidence="3 4">
    <name type="scientific">Microbacterium saperdae</name>
    <dbReference type="NCBI Taxonomy" id="69368"/>
    <lineage>
        <taxon>Bacteria</taxon>
        <taxon>Bacillati</taxon>
        <taxon>Actinomycetota</taxon>
        <taxon>Actinomycetes</taxon>
        <taxon>Micrococcales</taxon>
        <taxon>Microbacteriaceae</taxon>
        <taxon>Microbacterium</taxon>
    </lineage>
</organism>
<proteinExistence type="predicted"/>
<evidence type="ECO:0000313" key="4">
    <source>
        <dbReference type="Proteomes" id="UP000317209"/>
    </source>
</evidence>
<gene>
    <name evidence="3" type="ORF">FB560_2967</name>
</gene>
<keyword evidence="2" id="KW-0472">Membrane</keyword>
<keyword evidence="2" id="KW-1133">Transmembrane helix</keyword>
<sequence length="302" mass="30964">MTLPPSSEPFASFSGERSAAIRNQLIDTAARARAPRRRPMWAIALVVAGALAGAGVSTAAFAASGTFTPNTPAAGRELPAATDDGTGAAITAPPGTAPGSPVISLIGKTQSLLIDAPTELSLADRPGDATHVRVTLTAVSAASVSWGTDAGGNNPSASFDAADVGRASAVTWYDFPLDDTTTTFFFDVDADGAVTATMQYLRQVPTHLAVNARGETYGVEGGPDGTPDLISVGGVAPDGSSVEGYARNTDLNAFSPDHTELPSNPAEALAWQEERAEKYPNGWDVDVYDSDGVTVIGSFHIG</sequence>
<dbReference type="RefSeq" id="WP_141873285.1">
    <property type="nucleotide sequence ID" value="NZ_VFOX01000002.1"/>
</dbReference>
<evidence type="ECO:0000256" key="2">
    <source>
        <dbReference type="SAM" id="Phobius"/>
    </source>
</evidence>
<dbReference type="AlphaFoldDB" id="A0A543B9H6"/>
<keyword evidence="4" id="KW-1185">Reference proteome</keyword>
<dbReference type="OrthoDB" id="3786257at2"/>
<reference evidence="3 4" key="1">
    <citation type="submission" date="2019-06" db="EMBL/GenBank/DDBJ databases">
        <title>Sequencing the genomes of 1000 actinobacteria strains.</title>
        <authorList>
            <person name="Klenk H.-P."/>
        </authorList>
    </citation>
    <scope>NUCLEOTIDE SEQUENCE [LARGE SCALE GENOMIC DNA]</scope>
    <source>
        <strain evidence="3 4">DSM 20169</strain>
    </source>
</reference>
<comment type="caution">
    <text evidence="3">The sequence shown here is derived from an EMBL/GenBank/DDBJ whole genome shotgun (WGS) entry which is preliminary data.</text>
</comment>
<evidence type="ECO:0000313" key="3">
    <source>
        <dbReference type="EMBL" id="TQL81495.1"/>
    </source>
</evidence>
<evidence type="ECO:0000256" key="1">
    <source>
        <dbReference type="SAM" id="MobiDB-lite"/>
    </source>
</evidence>
<dbReference type="EMBL" id="VFOX01000002">
    <property type="protein sequence ID" value="TQL81495.1"/>
    <property type="molecule type" value="Genomic_DNA"/>
</dbReference>
<dbReference type="Proteomes" id="UP000317209">
    <property type="component" value="Unassembled WGS sequence"/>
</dbReference>
<keyword evidence="2" id="KW-0812">Transmembrane</keyword>
<protein>
    <submittedName>
        <fullName evidence="3">Uncharacterized protein</fullName>
    </submittedName>
</protein>